<feature type="transmembrane region" description="Helical" evidence="16">
    <location>
        <begin position="104"/>
        <end position="122"/>
    </location>
</feature>
<dbReference type="PANTHER" id="PTHR11403:SF2">
    <property type="entry name" value="CYTOCHROME BO(3) UBIQUINOL OXIDASE SUBUNIT 3"/>
    <property type="match status" value="1"/>
</dbReference>
<comment type="subcellular location">
    <subcellularLocation>
        <location evidence="1 15">Cell membrane</location>
        <topology evidence="1 15">Multi-pass membrane protein</topology>
    </subcellularLocation>
</comment>
<evidence type="ECO:0000256" key="8">
    <source>
        <dbReference type="ARBA" id="ARBA00023002"/>
    </source>
</evidence>
<organism evidence="18 19">
    <name type="scientific">Bartonella fuyuanensis</name>
    <dbReference type="NCBI Taxonomy" id="1460968"/>
    <lineage>
        <taxon>Bacteria</taxon>
        <taxon>Pseudomonadati</taxon>
        <taxon>Pseudomonadota</taxon>
        <taxon>Alphaproteobacteria</taxon>
        <taxon>Hyphomicrobiales</taxon>
        <taxon>Bartonellaceae</taxon>
        <taxon>Bartonella</taxon>
    </lineage>
</organism>
<dbReference type="PROSITE" id="PS50253">
    <property type="entry name" value="COX3"/>
    <property type="match status" value="1"/>
</dbReference>
<evidence type="ECO:0000256" key="5">
    <source>
        <dbReference type="ARBA" id="ARBA00022475"/>
    </source>
</evidence>
<dbReference type="InterPro" id="IPR000298">
    <property type="entry name" value="Cyt_c_oxidase-like_su3"/>
</dbReference>
<evidence type="ECO:0000256" key="3">
    <source>
        <dbReference type="ARBA" id="ARBA00011700"/>
    </source>
</evidence>
<proteinExistence type="inferred from homology"/>
<dbReference type="Pfam" id="PF00510">
    <property type="entry name" value="COX3"/>
    <property type="match status" value="1"/>
</dbReference>
<evidence type="ECO:0000256" key="14">
    <source>
        <dbReference type="ARBA" id="ARBA00032717"/>
    </source>
</evidence>
<dbReference type="GO" id="GO:0005886">
    <property type="term" value="C:plasma membrane"/>
    <property type="evidence" value="ECO:0007669"/>
    <property type="project" value="UniProtKB-SubCell"/>
</dbReference>
<comment type="subunit">
    <text evidence="3">Heterooctamer of two A chains, two B chains, two C chains and two D chains.</text>
</comment>
<evidence type="ECO:0000256" key="12">
    <source>
        <dbReference type="ARBA" id="ARBA00031884"/>
    </source>
</evidence>
<evidence type="ECO:0000313" key="18">
    <source>
        <dbReference type="EMBL" id="MBB4076002.1"/>
    </source>
</evidence>
<evidence type="ECO:0000256" key="11">
    <source>
        <dbReference type="ARBA" id="ARBA00030072"/>
    </source>
</evidence>
<evidence type="ECO:0000256" key="9">
    <source>
        <dbReference type="ARBA" id="ARBA00023136"/>
    </source>
</evidence>
<dbReference type="FunFam" id="1.20.120.80:FF:000001">
    <property type="entry name" value="Cytochrome (Ubi)quinol oxidase subunit III"/>
    <property type="match status" value="1"/>
</dbReference>
<keyword evidence="8 18" id="KW-0560">Oxidoreductase</keyword>
<dbReference type="Gene3D" id="1.20.120.80">
    <property type="entry name" value="Cytochrome c oxidase, subunit III, four-helix bundle"/>
    <property type="match status" value="1"/>
</dbReference>
<dbReference type="GO" id="GO:0019646">
    <property type="term" value="P:aerobic electron transport chain"/>
    <property type="evidence" value="ECO:0007669"/>
    <property type="project" value="InterPro"/>
</dbReference>
<evidence type="ECO:0000256" key="6">
    <source>
        <dbReference type="ARBA" id="ARBA00022692"/>
    </source>
</evidence>
<feature type="domain" description="Heme-copper oxidase subunit III family profile" evidence="17">
    <location>
        <begin position="29"/>
        <end position="227"/>
    </location>
</feature>
<dbReference type="PANTHER" id="PTHR11403">
    <property type="entry name" value="CYTOCHROME C OXIDASE SUBUNIT III"/>
    <property type="match status" value="1"/>
</dbReference>
<evidence type="ECO:0000256" key="7">
    <source>
        <dbReference type="ARBA" id="ARBA00022989"/>
    </source>
</evidence>
<evidence type="ECO:0000256" key="13">
    <source>
        <dbReference type="ARBA" id="ARBA00032189"/>
    </source>
</evidence>
<comment type="caution">
    <text evidence="18">The sequence shown here is derived from an EMBL/GenBank/DDBJ whole genome shotgun (WGS) entry which is preliminary data.</text>
</comment>
<keyword evidence="19" id="KW-1185">Reference proteome</keyword>
<dbReference type="AlphaFoldDB" id="A0A840DWX3"/>
<dbReference type="EMBL" id="JACIFE010000001">
    <property type="protein sequence ID" value="MBB4076002.1"/>
    <property type="molecule type" value="Genomic_DNA"/>
</dbReference>
<evidence type="ECO:0000256" key="1">
    <source>
        <dbReference type="ARBA" id="ARBA00004651"/>
    </source>
</evidence>
<feature type="transmembrane region" description="Helical" evidence="16">
    <location>
        <begin position="206"/>
        <end position="226"/>
    </location>
</feature>
<dbReference type="GO" id="GO:0004129">
    <property type="term" value="F:cytochrome-c oxidase activity"/>
    <property type="evidence" value="ECO:0007669"/>
    <property type="project" value="InterPro"/>
</dbReference>
<evidence type="ECO:0000256" key="2">
    <source>
        <dbReference type="ARBA" id="ARBA00010581"/>
    </source>
</evidence>
<sequence>MSAMAMNNANAVDKHHAVDEYHHDNSSIMTFGFWVYILSDLILFSTLFSSFAVFSASYGGGKAGNEFIDLKFVLVETAFLLFSSVTYGFTMVQAHKNNINGVRLWMAITFVFGCCFIGMELYEFHELLNEVFYHDSNAYAGIDTATGLQLFGREILSAYWSAFFALVGTHGIHVSVGLLWMVVMFFHLRRNGLDQDNKTRLACLSIFWHLLDIVWIGVFTMVYLLGAL</sequence>
<dbReference type="InterPro" id="IPR035973">
    <property type="entry name" value="Cyt_c_oxidase_su3-like_sf"/>
</dbReference>
<feature type="transmembrane region" description="Helical" evidence="16">
    <location>
        <begin position="33"/>
        <end position="58"/>
    </location>
</feature>
<dbReference type="InterPro" id="IPR033946">
    <property type="entry name" value="Ubiquinol_oxase_su3_dom"/>
</dbReference>
<comment type="similarity">
    <text evidence="2 15">Belongs to the cytochrome c oxidase subunit 3 family.</text>
</comment>
<dbReference type="InterPro" id="IPR013833">
    <property type="entry name" value="Cyt_c_oxidase_su3_a-hlx"/>
</dbReference>
<gene>
    <name evidence="18" type="ORF">GGR08_000283</name>
</gene>
<feature type="transmembrane region" description="Helical" evidence="16">
    <location>
        <begin position="158"/>
        <end position="186"/>
    </location>
</feature>
<evidence type="ECO:0000256" key="16">
    <source>
        <dbReference type="SAM" id="Phobius"/>
    </source>
</evidence>
<dbReference type="SUPFAM" id="SSF81452">
    <property type="entry name" value="Cytochrome c oxidase subunit III-like"/>
    <property type="match status" value="1"/>
</dbReference>
<protein>
    <recommendedName>
        <fullName evidence="4">Cytochrome bo(3) ubiquinol oxidase subunit 3</fullName>
    </recommendedName>
    <alternativeName>
        <fullName evidence="13">Cytochrome o ubiquinol oxidase subunit 3</fullName>
    </alternativeName>
    <alternativeName>
        <fullName evidence="11">Oxidase bo(3) subunit 3</fullName>
    </alternativeName>
    <alternativeName>
        <fullName evidence="14">Ubiquinol oxidase polypeptide III</fullName>
    </alternativeName>
    <alternativeName>
        <fullName evidence="12">Ubiquinol oxidase subunit 3</fullName>
    </alternativeName>
</protein>
<evidence type="ECO:0000256" key="4">
    <source>
        <dbReference type="ARBA" id="ARBA00014687"/>
    </source>
</evidence>
<dbReference type="RefSeq" id="WP_183193613.1">
    <property type="nucleotide sequence ID" value="NZ_JACIFE010000001.1"/>
</dbReference>
<comment type="function">
    <text evidence="10">Cytochrome bo(3) ubiquinol terminal oxidase is the component of the aerobic respiratory chain of E.coli that predominates when cells are grown at high aeration. Has proton pump activity across the membrane in addition to electron transfer, pumping 2 protons/electron.</text>
</comment>
<evidence type="ECO:0000256" key="10">
    <source>
        <dbReference type="ARBA" id="ARBA00025694"/>
    </source>
</evidence>
<dbReference type="InterPro" id="IPR024791">
    <property type="entry name" value="Cyt_c/ubiquinol_Oxase_su3"/>
</dbReference>
<dbReference type="CDD" id="cd02863">
    <property type="entry name" value="Ubiquinol_oxidase_III"/>
    <property type="match status" value="1"/>
</dbReference>
<dbReference type="GO" id="GO:0016491">
    <property type="term" value="F:oxidoreductase activity"/>
    <property type="evidence" value="ECO:0007669"/>
    <property type="project" value="UniProtKB-KW"/>
</dbReference>
<feature type="transmembrane region" description="Helical" evidence="16">
    <location>
        <begin position="70"/>
        <end position="92"/>
    </location>
</feature>
<dbReference type="Proteomes" id="UP000585970">
    <property type="component" value="Unassembled WGS sequence"/>
</dbReference>
<evidence type="ECO:0000313" key="19">
    <source>
        <dbReference type="Proteomes" id="UP000585970"/>
    </source>
</evidence>
<keyword evidence="5" id="KW-1003">Cell membrane</keyword>
<keyword evidence="9 16" id="KW-0472">Membrane</keyword>
<name>A0A840DWX3_9HYPH</name>
<evidence type="ECO:0000256" key="15">
    <source>
        <dbReference type="RuleBase" id="RU003376"/>
    </source>
</evidence>
<evidence type="ECO:0000259" key="17">
    <source>
        <dbReference type="PROSITE" id="PS50253"/>
    </source>
</evidence>
<keyword evidence="6 15" id="KW-0812">Transmembrane</keyword>
<keyword evidence="7 16" id="KW-1133">Transmembrane helix</keyword>
<accession>A0A840DWX3</accession>
<reference evidence="18 19" key="1">
    <citation type="submission" date="2020-08" db="EMBL/GenBank/DDBJ databases">
        <title>Genomic Encyclopedia of Type Strains, Phase IV (KMG-IV): sequencing the most valuable type-strain genomes for metagenomic binning, comparative biology and taxonomic classification.</title>
        <authorList>
            <person name="Goeker M."/>
        </authorList>
    </citation>
    <scope>NUCLEOTIDE SEQUENCE [LARGE SCALE GENOMIC DNA]</scope>
    <source>
        <strain evidence="18 19">DSM 100694</strain>
    </source>
</reference>